<dbReference type="InterPro" id="IPR027443">
    <property type="entry name" value="IPNS-like_sf"/>
</dbReference>
<organism evidence="2">
    <name type="scientific">Rhizophora mucronata</name>
    <name type="common">Asiatic mangrove</name>
    <dbReference type="NCBI Taxonomy" id="61149"/>
    <lineage>
        <taxon>Eukaryota</taxon>
        <taxon>Viridiplantae</taxon>
        <taxon>Streptophyta</taxon>
        <taxon>Embryophyta</taxon>
        <taxon>Tracheophyta</taxon>
        <taxon>Spermatophyta</taxon>
        <taxon>Magnoliopsida</taxon>
        <taxon>eudicotyledons</taxon>
        <taxon>Gunneridae</taxon>
        <taxon>Pentapetalae</taxon>
        <taxon>rosids</taxon>
        <taxon>fabids</taxon>
        <taxon>Malpighiales</taxon>
        <taxon>Rhizophoraceae</taxon>
        <taxon>Rhizophora</taxon>
    </lineage>
</organism>
<accession>A0A2P2IIS0</accession>
<dbReference type="InterPro" id="IPR044861">
    <property type="entry name" value="IPNS-like_FE2OG_OXY"/>
</dbReference>
<evidence type="ECO:0000313" key="2">
    <source>
        <dbReference type="EMBL" id="MBW81124.1"/>
    </source>
</evidence>
<proteinExistence type="predicted"/>
<dbReference type="InterPro" id="IPR050231">
    <property type="entry name" value="Iron_ascorbate_oxido_reductase"/>
</dbReference>
<name>A0A2P2IIS0_RHIMU</name>
<dbReference type="SUPFAM" id="SSF51197">
    <property type="entry name" value="Clavaminate synthase-like"/>
    <property type="match status" value="1"/>
</dbReference>
<dbReference type="Gene3D" id="2.60.120.330">
    <property type="entry name" value="B-lactam Antibiotic, Isopenicillin N Synthase, Chain"/>
    <property type="match status" value="1"/>
</dbReference>
<sequence>MRILHCRFPTEQSFFFGANGYTQAWSNGRLHAARHRVMISGDKERYSCALFLIPKEGATIEVPDKLVDKEHPLLYRPFSFADYISYFVSKLSHDALETYAGI</sequence>
<dbReference type="PANTHER" id="PTHR47990">
    <property type="entry name" value="2-OXOGLUTARATE (2OG) AND FE(II)-DEPENDENT OXYGENASE SUPERFAMILY PROTEIN-RELATED"/>
    <property type="match status" value="1"/>
</dbReference>
<dbReference type="Pfam" id="PF03171">
    <property type="entry name" value="2OG-FeII_Oxy"/>
    <property type="match status" value="1"/>
</dbReference>
<dbReference type="EMBL" id="GGEC01000641">
    <property type="protein sequence ID" value="MBW81124.1"/>
    <property type="molecule type" value="Transcribed_RNA"/>
</dbReference>
<dbReference type="AlphaFoldDB" id="A0A2P2IIS0"/>
<protein>
    <submittedName>
        <fullName evidence="2">Flavonol synthase/flavanone 3-hydroxylase</fullName>
    </submittedName>
</protein>
<evidence type="ECO:0000259" key="1">
    <source>
        <dbReference type="Pfam" id="PF03171"/>
    </source>
</evidence>
<feature type="domain" description="Isopenicillin N synthase-like Fe(2+) 2OG dioxygenase" evidence="1">
    <location>
        <begin position="9"/>
        <end position="53"/>
    </location>
</feature>
<reference evidence="2" key="1">
    <citation type="submission" date="2018-02" db="EMBL/GenBank/DDBJ databases">
        <title>Rhizophora mucronata_Transcriptome.</title>
        <authorList>
            <person name="Meera S.P."/>
            <person name="Sreeshan A."/>
            <person name="Augustine A."/>
        </authorList>
    </citation>
    <scope>NUCLEOTIDE SEQUENCE</scope>
    <source>
        <tissue evidence="2">Leaf</tissue>
    </source>
</reference>